<dbReference type="GO" id="GO:0005789">
    <property type="term" value="C:endoplasmic reticulum membrane"/>
    <property type="evidence" value="ECO:0007669"/>
    <property type="project" value="UniProtKB-SubCell"/>
</dbReference>
<keyword evidence="12 14" id="KW-0472">Membrane</keyword>
<sequence length="345" mass="38777">MAFKRLVVGFPPVKNRNMPFLIICFHLLYLLLPLGIIAAPLVSLLRLSLGQAVQFDMIVITTSVLYYSTWVITRHQIKKGGDNRFLNSNPLISYCLQAIPISISVTHEVKGSPSGQYLFPCHPHGALAFNRAAVGFCMDDLWDAAFPQLPNLKVLTASAAFYVPFIRELWLASYCIEASKKVAVAALEASGPGTGMLVYPGGETEQLMTERGKEKIFLSGRKGFVKLALEQGMEIVPVYAFGESDLYHHSSLWLDLRKKIQKKFGAAIPLIHGQFGLLPYFPDKGVRLVFGEPLQLWKEKKWEKGMIITQNMIDEGHKVYCEKLRDLFEKEKGAMGYGDRELEIY</sequence>
<keyword evidence="10 14" id="KW-1133">Transmembrane helix</keyword>
<evidence type="ECO:0000256" key="9">
    <source>
        <dbReference type="ARBA" id="ARBA00022824"/>
    </source>
</evidence>
<keyword evidence="5" id="KW-0444">Lipid biosynthesis</keyword>
<name>A0A9W7KVT0_9STRA</name>
<organism evidence="15 16">
    <name type="scientific">Triparma verrucosa</name>
    <dbReference type="NCBI Taxonomy" id="1606542"/>
    <lineage>
        <taxon>Eukaryota</taxon>
        <taxon>Sar</taxon>
        <taxon>Stramenopiles</taxon>
        <taxon>Ochrophyta</taxon>
        <taxon>Bolidophyceae</taxon>
        <taxon>Parmales</taxon>
        <taxon>Triparmaceae</taxon>
        <taxon>Triparma</taxon>
    </lineage>
</organism>
<dbReference type="InterPro" id="IPR007130">
    <property type="entry name" value="DAGAT"/>
</dbReference>
<keyword evidence="8" id="KW-0319">Glycerol metabolism</keyword>
<gene>
    <name evidence="15" type="ORF">TrVE_jg11281</name>
</gene>
<protein>
    <recommendedName>
        <fullName evidence="14">Acyltransferase</fullName>
        <ecNumber evidence="14">2.3.1.-</ecNumber>
    </recommendedName>
</protein>
<dbReference type="GO" id="GO:0006071">
    <property type="term" value="P:glycerol metabolic process"/>
    <property type="evidence" value="ECO:0007669"/>
    <property type="project" value="UniProtKB-KW"/>
</dbReference>
<evidence type="ECO:0000256" key="5">
    <source>
        <dbReference type="ARBA" id="ARBA00022516"/>
    </source>
</evidence>
<evidence type="ECO:0000256" key="8">
    <source>
        <dbReference type="ARBA" id="ARBA00022798"/>
    </source>
</evidence>
<keyword evidence="16" id="KW-1185">Reference proteome</keyword>
<evidence type="ECO:0000256" key="14">
    <source>
        <dbReference type="RuleBase" id="RU367023"/>
    </source>
</evidence>
<dbReference type="GO" id="GO:0004144">
    <property type="term" value="F:diacylglycerol O-acyltransferase activity"/>
    <property type="evidence" value="ECO:0007669"/>
    <property type="project" value="TreeGrafter"/>
</dbReference>
<keyword evidence="7 14" id="KW-0812">Transmembrane</keyword>
<evidence type="ECO:0000256" key="3">
    <source>
        <dbReference type="ARBA" id="ARBA00005189"/>
    </source>
</evidence>
<dbReference type="PANTHER" id="PTHR12317:SF0">
    <property type="entry name" value="ACYLTRANSFERASE"/>
    <property type="match status" value="1"/>
</dbReference>
<dbReference type="Proteomes" id="UP001165160">
    <property type="component" value="Unassembled WGS sequence"/>
</dbReference>
<feature type="transmembrane region" description="Helical" evidence="14">
    <location>
        <begin position="20"/>
        <end position="41"/>
    </location>
</feature>
<keyword evidence="13" id="KW-0012">Acyltransferase</keyword>
<evidence type="ECO:0000256" key="6">
    <source>
        <dbReference type="ARBA" id="ARBA00022679"/>
    </source>
</evidence>
<reference evidence="16" key="1">
    <citation type="journal article" date="2023" name="Commun. Biol.">
        <title>Genome analysis of Parmales, the sister group of diatoms, reveals the evolutionary specialization of diatoms from phago-mixotrophs to photoautotrophs.</title>
        <authorList>
            <person name="Ban H."/>
            <person name="Sato S."/>
            <person name="Yoshikawa S."/>
            <person name="Yamada K."/>
            <person name="Nakamura Y."/>
            <person name="Ichinomiya M."/>
            <person name="Sato N."/>
            <person name="Blanc-Mathieu R."/>
            <person name="Endo H."/>
            <person name="Kuwata A."/>
            <person name="Ogata H."/>
        </authorList>
    </citation>
    <scope>NUCLEOTIDE SEQUENCE [LARGE SCALE GENOMIC DNA]</scope>
    <source>
        <strain evidence="16">NIES 3699</strain>
    </source>
</reference>
<dbReference type="EMBL" id="BRXX01000470">
    <property type="protein sequence ID" value="GMI13503.1"/>
    <property type="molecule type" value="Genomic_DNA"/>
</dbReference>
<evidence type="ECO:0000256" key="4">
    <source>
        <dbReference type="ARBA" id="ARBA00005420"/>
    </source>
</evidence>
<comment type="similarity">
    <text evidence="4 14">Belongs to the diacylglycerol acyltransferase family.</text>
</comment>
<proteinExistence type="inferred from homology"/>
<evidence type="ECO:0000256" key="12">
    <source>
        <dbReference type="ARBA" id="ARBA00023136"/>
    </source>
</evidence>
<evidence type="ECO:0000256" key="11">
    <source>
        <dbReference type="ARBA" id="ARBA00023098"/>
    </source>
</evidence>
<dbReference type="GO" id="GO:0019432">
    <property type="term" value="P:triglyceride biosynthetic process"/>
    <property type="evidence" value="ECO:0007669"/>
    <property type="project" value="TreeGrafter"/>
</dbReference>
<evidence type="ECO:0000256" key="10">
    <source>
        <dbReference type="ARBA" id="ARBA00022989"/>
    </source>
</evidence>
<feature type="transmembrane region" description="Helical" evidence="14">
    <location>
        <begin position="53"/>
        <end position="72"/>
    </location>
</feature>
<comment type="subcellular location">
    <subcellularLocation>
        <location evidence="1 14">Endoplasmic reticulum membrane</location>
        <topology evidence="1 14">Multi-pass membrane protein</topology>
    </subcellularLocation>
</comment>
<dbReference type="AlphaFoldDB" id="A0A9W7KVT0"/>
<keyword evidence="6 14" id="KW-0808">Transferase</keyword>
<evidence type="ECO:0000256" key="2">
    <source>
        <dbReference type="ARBA" id="ARBA00004771"/>
    </source>
</evidence>
<evidence type="ECO:0000256" key="1">
    <source>
        <dbReference type="ARBA" id="ARBA00004477"/>
    </source>
</evidence>
<evidence type="ECO:0000256" key="7">
    <source>
        <dbReference type="ARBA" id="ARBA00022692"/>
    </source>
</evidence>
<dbReference type="PANTHER" id="PTHR12317">
    <property type="entry name" value="DIACYLGLYCEROL O-ACYLTRANSFERASE"/>
    <property type="match status" value="1"/>
</dbReference>
<comment type="caution">
    <text evidence="15">The sequence shown here is derived from an EMBL/GenBank/DDBJ whole genome shotgun (WGS) entry which is preliminary data.</text>
</comment>
<comment type="pathway">
    <text evidence="3">Lipid metabolism.</text>
</comment>
<dbReference type="Pfam" id="PF03982">
    <property type="entry name" value="DAGAT"/>
    <property type="match status" value="1"/>
</dbReference>
<evidence type="ECO:0000313" key="15">
    <source>
        <dbReference type="EMBL" id="GMI13503.1"/>
    </source>
</evidence>
<keyword evidence="11" id="KW-0443">Lipid metabolism</keyword>
<comment type="pathway">
    <text evidence="2">Glycerolipid metabolism; triacylglycerol biosynthesis.</text>
</comment>
<evidence type="ECO:0000313" key="16">
    <source>
        <dbReference type="Proteomes" id="UP001165160"/>
    </source>
</evidence>
<accession>A0A9W7KVT0</accession>
<evidence type="ECO:0000256" key="13">
    <source>
        <dbReference type="ARBA" id="ARBA00023315"/>
    </source>
</evidence>
<keyword evidence="9 14" id="KW-0256">Endoplasmic reticulum</keyword>
<dbReference type="EC" id="2.3.1.-" evidence="14"/>